<reference evidence="11" key="2">
    <citation type="submission" date="2025-08" db="UniProtKB">
        <authorList>
            <consortium name="Ensembl"/>
        </authorList>
    </citation>
    <scope>IDENTIFICATION</scope>
</reference>
<dbReference type="InterPro" id="IPR001609">
    <property type="entry name" value="Myosin_head_motor_dom-like"/>
</dbReference>
<dbReference type="Ensembl" id="ENSHHUT00000068543.1">
    <property type="protein sequence ID" value="ENSHHUP00000066306.1"/>
    <property type="gene ID" value="ENSHHUG00000039096.1"/>
</dbReference>
<dbReference type="GO" id="GO:0005737">
    <property type="term" value="C:cytoplasm"/>
    <property type="evidence" value="ECO:0007669"/>
    <property type="project" value="TreeGrafter"/>
</dbReference>
<name>A0A4W5PNQ8_9TELE</name>
<evidence type="ECO:0000259" key="10">
    <source>
        <dbReference type="PROSITE" id="PS51456"/>
    </source>
</evidence>
<dbReference type="PANTHER" id="PTHR13140:SF857">
    <property type="entry name" value="MYOSIN-11"/>
    <property type="match status" value="1"/>
</dbReference>
<proteinExistence type="inferred from homology"/>
<evidence type="ECO:0000256" key="3">
    <source>
        <dbReference type="ARBA" id="ARBA00022840"/>
    </source>
</evidence>
<dbReference type="Proteomes" id="UP000314982">
    <property type="component" value="Unassembled WGS sequence"/>
</dbReference>
<dbReference type="InterPro" id="IPR036961">
    <property type="entry name" value="Kinesin_motor_dom_sf"/>
</dbReference>
<dbReference type="AlphaFoldDB" id="A0A4W5PNQ8"/>
<dbReference type="GeneTree" id="ENSGT00940000160318"/>
<evidence type="ECO:0000256" key="1">
    <source>
        <dbReference type="ARBA" id="ARBA00008314"/>
    </source>
</evidence>
<dbReference type="GO" id="GO:0051015">
    <property type="term" value="F:actin filament binding"/>
    <property type="evidence" value="ECO:0007669"/>
    <property type="project" value="TreeGrafter"/>
</dbReference>
<feature type="domain" description="Myosin motor" evidence="10">
    <location>
        <begin position="1"/>
        <end position="103"/>
    </location>
</feature>
<dbReference type="PANTHER" id="PTHR13140">
    <property type="entry name" value="MYOSIN"/>
    <property type="match status" value="1"/>
</dbReference>
<comment type="caution">
    <text evidence="8">Lacks conserved residue(s) required for the propagation of feature annotation.</text>
</comment>
<evidence type="ECO:0000256" key="4">
    <source>
        <dbReference type="ARBA" id="ARBA00023054"/>
    </source>
</evidence>
<evidence type="ECO:0000313" key="12">
    <source>
        <dbReference type="Proteomes" id="UP000314982"/>
    </source>
</evidence>
<evidence type="ECO:0000256" key="7">
    <source>
        <dbReference type="ARBA" id="ARBA00023203"/>
    </source>
</evidence>
<dbReference type="InterPro" id="IPR027417">
    <property type="entry name" value="P-loop_NTPase"/>
</dbReference>
<dbReference type="GO" id="GO:0007015">
    <property type="term" value="P:actin filament organization"/>
    <property type="evidence" value="ECO:0007669"/>
    <property type="project" value="TreeGrafter"/>
</dbReference>
<evidence type="ECO:0000256" key="5">
    <source>
        <dbReference type="ARBA" id="ARBA00023123"/>
    </source>
</evidence>
<keyword evidence="4" id="KW-0175">Coiled coil</keyword>
<keyword evidence="9" id="KW-0812">Transmembrane</keyword>
<reference evidence="11" key="3">
    <citation type="submission" date="2025-09" db="UniProtKB">
        <authorList>
            <consortium name="Ensembl"/>
        </authorList>
    </citation>
    <scope>IDENTIFICATION</scope>
</reference>
<keyword evidence="5 8" id="KW-0518">Myosin</keyword>
<evidence type="ECO:0000313" key="11">
    <source>
        <dbReference type="Ensembl" id="ENSHHUP00000066306.1"/>
    </source>
</evidence>
<keyword evidence="2" id="KW-0547">Nucleotide-binding</keyword>
<reference evidence="12" key="1">
    <citation type="submission" date="2018-06" db="EMBL/GenBank/DDBJ databases">
        <title>Genome assembly of Danube salmon.</title>
        <authorList>
            <person name="Macqueen D.J."/>
            <person name="Gundappa M.K."/>
        </authorList>
    </citation>
    <scope>NUCLEOTIDE SEQUENCE [LARGE SCALE GENOMIC DNA]</scope>
</reference>
<comment type="similarity">
    <text evidence="1 8">Belongs to the TRAFAC class myosin-kinesin ATPase superfamily. Myosin family.</text>
</comment>
<dbReference type="GO" id="GO:0000146">
    <property type="term" value="F:microfilament motor activity"/>
    <property type="evidence" value="ECO:0007669"/>
    <property type="project" value="TreeGrafter"/>
</dbReference>
<dbReference type="STRING" id="62062.ENSHHUP00000066306"/>
<keyword evidence="6" id="KW-0505">Motor protein</keyword>
<evidence type="ECO:0000256" key="6">
    <source>
        <dbReference type="ARBA" id="ARBA00023175"/>
    </source>
</evidence>
<dbReference type="GO" id="GO:0005524">
    <property type="term" value="F:ATP binding"/>
    <property type="evidence" value="ECO:0007669"/>
    <property type="project" value="UniProtKB-KW"/>
</dbReference>
<evidence type="ECO:0000256" key="9">
    <source>
        <dbReference type="SAM" id="Phobius"/>
    </source>
</evidence>
<keyword evidence="3" id="KW-0067">ATP-binding</keyword>
<keyword evidence="9" id="KW-0472">Membrane</keyword>
<keyword evidence="12" id="KW-1185">Reference proteome</keyword>
<dbReference type="GO" id="GO:0016459">
    <property type="term" value="C:myosin complex"/>
    <property type="evidence" value="ECO:0007669"/>
    <property type="project" value="UniProtKB-KW"/>
</dbReference>
<evidence type="ECO:0000256" key="2">
    <source>
        <dbReference type="ARBA" id="ARBA00022741"/>
    </source>
</evidence>
<dbReference type="PROSITE" id="PS51456">
    <property type="entry name" value="MYOSIN_MOTOR"/>
    <property type="match status" value="1"/>
</dbReference>
<keyword evidence="7 8" id="KW-0009">Actin-binding</keyword>
<protein>
    <recommendedName>
        <fullName evidence="10">Myosin motor domain-containing protein</fullName>
    </recommendedName>
</protein>
<dbReference type="SUPFAM" id="SSF52540">
    <property type="entry name" value="P-loop containing nucleoside triphosphate hydrolases"/>
    <property type="match status" value="1"/>
</dbReference>
<organism evidence="11 12">
    <name type="scientific">Hucho hucho</name>
    <name type="common">huchen</name>
    <dbReference type="NCBI Taxonomy" id="62062"/>
    <lineage>
        <taxon>Eukaryota</taxon>
        <taxon>Metazoa</taxon>
        <taxon>Chordata</taxon>
        <taxon>Craniata</taxon>
        <taxon>Vertebrata</taxon>
        <taxon>Euteleostomi</taxon>
        <taxon>Actinopterygii</taxon>
        <taxon>Neopterygii</taxon>
        <taxon>Teleostei</taxon>
        <taxon>Protacanthopterygii</taxon>
        <taxon>Salmoniformes</taxon>
        <taxon>Salmonidae</taxon>
        <taxon>Salmoninae</taxon>
        <taxon>Hucho</taxon>
    </lineage>
</organism>
<feature type="transmembrane region" description="Helical" evidence="9">
    <location>
        <begin position="20"/>
        <end position="39"/>
    </location>
</feature>
<dbReference type="GO" id="GO:0016020">
    <property type="term" value="C:membrane"/>
    <property type="evidence" value="ECO:0007669"/>
    <property type="project" value="TreeGrafter"/>
</dbReference>
<evidence type="ECO:0000256" key="8">
    <source>
        <dbReference type="PROSITE-ProRule" id="PRU00782"/>
    </source>
</evidence>
<dbReference type="Gene3D" id="3.40.850.10">
    <property type="entry name" value="Kinesin motor domain"/>
    <property type="match status" value="1"/>
</dbReference>
<sequence length="103" mass="11524">MAMLTHLNEASVLFNLRRRYAAWMIYTYSGLFCVTVNPYKWLPVYTAPVVAAYKGKRNAPRSRPTSTPSQTTPTMTCCAIVRISPCSSRSCNQNRGHLGAPDH</sequence>
<keyword evidence="9" id="KW-1133">Transmembrane helix</keyword>
<dbReference type="Pfam" id="PF00063">
    <property type="entry name" value="Myosin_head"/>
    <property type="match status" value="1"/>
</dbReference>
<accession>A0A4W5PNQ8</accession>